<dbReference type="Proteomes" id="UP001501285">
    <property type="component" value="Unassembled WGS sequence"/>
</dbReference>
<evidence type="ECO:0000313" key="3">
    <source>
        <dbReference type="Proteomes" id="UP001501285"/>
    </source>
</evidence>
<name>A0ABP5FFH8_9MICO</name>
<reference evidence="3" key="1">
    <citation type="journal article" date="2019" name="Int. J. Syst. Evol. Microbiol.">
        <title>The Global Catalogue of Microorganisms (GCM) 10K type strain sequencing project: providing services to taxonomists for standard genome sequencing and annotation.</title>
        <authorList>
            <consortium name="The Broad Institute Genomics Platform"/>
            <consortium name="The Broad Institute Genome Sequencing Center for Infectious Disease"/>
            <person name="Wu L."/>
            <person name="Ma J."/>
        </authorList>
    </citation>
    <scope>NUCLEOTIDE SEQUENCE [LARGE SCALE GENOMIC DNA]</scope>
    <source>
        <strain evidence="3">JCM 14283</strain>
    </source>
</reference>
<sequence>MGDSLAAGDGPGGCAPDASGRPFASPEADADAIAVAVTGGTDAPADASWEVITENSEYLLDLAAGRVRRIPVAAEGLRGDGAWLRLRGVSNLRAGQPMVLVLQIRDDGIATIRCTSPVLRIRRLAPPTGMP</sequence>
<dbReference type="EMBL" id="BAAANB010000003">
    <property type="protein sequence ID" value="GAA2025633.1"/>
    <property type="molecule type" value="Genomic_DNA"/>
</dbReference>
<proteinExistence type="predicted"/>
<evidence type="ECO:0000256" key="1">
    <source>
        <dbReference type="SAM" id="MobiDB-lite"/>
    </source>
</evidence>
<gene>
    <name evidence="2" type="ORF">GCM10009740_14130</name>
</gene>
<evidence type="ECO:0000313" key="2">
    <source>
        <dbReference type="EMBL" id="GAA2025633.1"/>
    </source>
</evidence>
<keyword evidence="3" id="KW-1185">Reference proteome</keyword>
<comment type="caution">
    <text evidence="2">The sequence shown here is derived from an EMBL/GenBank/DDBJ whole genome shotgun (WGS) entry which is preliminary data.</text>
</comment>
<organism evidence="2 3">
    <name type="scientific">Terrabacter terrae</name>
    <dbReference type="NCBI Taxonomy" id="318434"/>
    <lineage>
        <taxon>Bacteria</taxon>
        <taxon>Bacillati</taxon>
        <taxon>Actinomycetota</taxon>
        <taxon>Actinomycetes</taxon>
        <taxon>Micrococcales</taxon>
        <taxon>Intrasporangiaceae</taxon>
        <taxon>Terrabacter</taxon>
    </lineage>
</organism>
<accession>A0ABP5FFH8</accession>
<feature type="region of interest" description="Disordered" evidence="1">
    <location>
        <begin position="1"/>
        <end position="25"/>
    </location>
</feature>
<protein>
    <submittedName>
        <fullName evidence="2">Uncharacterized protein</fullName>
    </submittedName>
</protein>